<protein>
    <submittedName>
        <fullName evidence="5">Helix-turn-helix transcriptional regulator</fullName>
    </submittedName>
</protein>
<accession>A0A9X2I303</accession>
<name>A0A9X2I303_9FLAO</name>
<dbReference type="Proteomes" id="UP001155280">
    <property type="component" value="Unassembled WGS sequence"/>
</dbReference>
<keyword evidence="2" id="KW-0238">DNA-binding</keyword>
<gene>
    <name evidence="5" type="ORF">MKO06_00695</name>
</gene>
<feature type="domain" description="HTH araC/xylS-type" evidence="4">
    <location>
        <begin position="155"/>
        <end position="257"/>
    </location>
</feature>
<evidence type="ECO:0000313" key="6">
    <source>
        <dbReference type="Proteomes" id="UP001155280"/>
    </source>
</evidence>
<keyword evidence="6" id="KW-1185">Reference proteome</keyword>
<evidence type="ECO:0000256" key="3">
    <source>
        <dbReference type="ARBA" id="ARBA00023163"/>
    </source>
</evidence>
<dbReference type="GO" id="GO:0043565">
    <property type="term" value="F:sequence-specific DNA binding"/>
    <property type="evidence" value="ECO:0007669"/>
    <property type="project" value="InterPro"/>
</dbReference>
<keyword evidence="3" id="KW-0804">Transcription</keyword>
<proteinExistence type="predicted"/>
<dbReference type="PANTHER" id="PTHR43280">
    <property type="entry name" value="ARAC-FAMILY TRANSCRIPTIONAL REGULATOR"/>
    <property type="match status" value="1"/>
</dbReference>
<dbReference type="InterPro" id="IPR009057">
    <property type="entry name" value="Homeodomain-like_sf"/>
</dbReference>
<dbReference type="Gene3D" id="1.10.10.60">
    <property type="entry name" value="Homeodomain-like"/>
    <property type="match status" value="1"/>
</dbReference>
<dbReference type="SUPFAM" id="SSF46689">
    <property type="entry name" value="Homeodomain-like"/>
    <property type="match status" value="1"/>
</dbReference>
<evidence type="ECO:0000256" key="2">
    <source>
        <dbReference type="ARBA" id="ARBA00023125"/>
    </source>
</evidence>
<dbReference type="GO" id="GO:0003700">
    <property type="term" value="F:DNA-binding transcription factor activity"/>
    <property type="evidence" value="ECO:0007669"/>
    <property type="project" value="InterPro"/>
</dbReference>
<reference evidence="5" key="1">
    <citation type="submission" date="2022-07" db="EMBL/GenBank/DDBJ databases">
        <title>Gramela sediminis sp. nov., isolated from deep-sea sediment of the Indian Ocean.</title>
        <authorList>
            <person name="Shi H."/>
        </authorList>
    </citation>
    <scope>NUCLEOTIDE SEQUENCE</scope>
    <source>
        <strain evidence="5">GC03-9</strain>
    </source>
</reference>
<organism evidence="5 6">
    <name type="scientific">Christiangramia oceanisediminis</name>
    <dbReference type="NCBI Taxonomy" id="2920386"/>
    <lineage>
        <taxon>Bacteria</taxon>
        <taxon>Pseudomonadati</taxon>
        <taxon>Bacteroidota</taxon>
        <taxon>Flavobacteriia</taxon>
        <taxon>Flavobacteriales</taxon>
        <taxon>Flavobacteriaceae</taxon>
        <taxon>Christiangramia</taxon>
    </lineage>
</organism>
<dbReference type="RefSeq" id="WP_241550417.1">
    <property type="nucleotide sequence ID" value="NZ_JANCNS010000001.1"/>
</dbReference>
<dbReference type="SMART" id="SM00342">
    <property type="entry name" value="HTH_ARAC"/>
    <property type="match status" value="1"/>
</dbReference>
<evidence type="ECO:0000256" key="1">
    <source>
        <dbReference type="ARBA" id="ARBA00023015"/>
    </source>
</evidence>
<dbReference type="AlphaFoldDB" id="A0A9X2I303"/>
<dbReference type="PANTHER" id="PTHR43280:SF2">
    <property type="entry name" value="HTH-TYPE TRANSCRIPTIONAL REGULATOR EXSA"/>
    <property type="match status" value="1"/>
</dbReference>
<sequence length="265" mass="31402">MIIQTSHPDKALADFVKEYYFIRINSDNKPRQIPIIDDCHYDLVFFKEARASFFYGNPQHKIDFENKVFTIHDLSPPYKICFEDSLSFFTIKLQPWANSYFFSWIGESGIIGIENLDSKPLEFYNIAFEKDFSVDIFGLADRFMLQNRLELTASMKLVKSICEYIHQKKGMVTVQELSTEFARSRQYLNRTFKKEVLYSLKFYITMVRILDLVKYKSKHSELALTEVCYEYGYFDQPHFINDFKKVCGITPSKFFANLPEFLLRH</sequence>
<comment type="caution">
    <text evidence="5">The sequence shown here is derived from an EMBL/GenBank/DDBJ whole genome shotgun (WGS) entry which is preliminary data.</text>
</comment>
<keyword evidence="1" id="KW-0805">Transcription regulation</keyword>
<dbReference type="PROSITE" id="PS01124">
    <property type="entry name" value="HTH_ARAC_FAMILY_2"/>
    <property type="match status" value="1"/>
</dbReference>
<dbReference type="EMBL" id="JANCNS010000001">
    <property type="protein sequence ID" value="MCP9198407.1"/>
    <property type="molecule type" value="Genomic_DNA"/>
</dbReference>
<dbReference type="Pfam" id="PF12833">
    <property type="entry name" value="HTH_18"/>
    <property type="match status" value="1"/>
</dbReference>
<dbReference type="InterPro" id="IPR018060">
    <property type="entry name" value="HTH_AraC"/>
</dbReference>
<evidence type="ECO:0000313" key="5">
    <source>
        <dbReference type="EMBL" id="MCP9198407.1"/>
    </source>
</evidence>
<evidence type="ECO:0000259" key="4">
    <source>
        <dbReference type="PROSITE" id="PS01124"/>
    </source>
</evidence>